<dbReference type="InterPro" id="IPR036188">
    <property type="entry name" value="FAD/NAD-bd_sf"/>
</dbReference>
<proteinExistence type="inferred from homology"/>
<dbReference type="PANTHER" id="PTHR42877:SF4">
    <property type="entry name" value="FAD_NAD(P)-BINDING DOMAIN-CONTAINING PROTEIN-RELATED"/>
    <property type="match status" value="1"/>
</dbReference>
<protein>
    <recommendedName>
        <fullName evidence="8">FAD/NAD(P)-binding domain-containing protein</fullName>
    </recommendedName>
</protein>
<keyword evidence="7" id="KW-1185">Reference proteome</keyword>
<dbReference type="InterPro" id="IPR051209">
    <property type="entry name" value="FAD-bind_Monooxygenase_sf"/>
</dbReference>
<dbReference type="VEuPathDB" id="FungiDB:A1O9_09383"/>
<comment type="caution">
    <text evidence="6">The sequence shown here is derived from an EMBL/GenBank/DDBJ whole genome shotgun (WGS) entry which is preliminary data.</text>
</comment>
<dbReference type="GO" id="GO:0004499">
    <property type="term" value="F:N,N-dimethylaniline monooxygenase activity"/>
    <property type="evidence" value="ECO:0007669"/>
    <property type="project" value="InterPro"/>
</dbReference>
<dbReference type="Pfam" id="PF00743">
    <property type="entry name" value="FMO-like"/>
    <property type="match status" value="1"/>
</dbReference>
<name>A0A072PHD5_9EURO</name>
<evidence type="ECO:0000313" key="6">
    <source>
        <dbReference type="EMBL" id="KEF54940.1"/>
    </source>
</evidence>
<evidence type="ECO:0000256" key="1">
    <source>
        <dbReference type="ARBA" id="ARBA00001974"/>
    </source>
</evidence>
<dbReference type="Proteomes" id="UP000027920">
    <property type="component" value="Unassembled WGS sequence"/>
</dbReference>
<gene>
    <name evidence="6" type="ORF">A1O9_09383</name>
</gene>
<keyword evidence="4" id="KW-0274">FAD</keyword>
<comment type="cofactor">
    <cofactor evidence="1">
        <name>FAD</name>
        <dbReference type="ChEBI" id="CHEBI:57692"/>
    </cofactor>
</comment>
<dbReference type="EMBL" id="AMGV01000009">
    <property type="protein sequence ID" value="KEF54940.1"/>
    <property type="molecule type" value="Genomic_DNA"/>
</dbReference>
<dbReference type="Gene3D" id="3.50.50.60">
    <property type="entry name" value="FAD/NAD(P)-binding domain"/>
    <property type="match status" value="2"/>
</dbReference>
<dbReference type="GO" id="GO:0050660">
    <property type="term" value="F:flavin adenine dinucleotide binding"/>
    <property type="evidence" value="ECO:0007669"/>
    <property type="project" value="InterPro"/>
</dbReference>
<evidence type="ECO:0000256" key="3">
    <source>
        <dbReference type="ARBA" id="ARBA00022630"/>
    </source>
</evidence>
<evidence type="ECO:0000256" key="5">
    <source>
        <dbReference type="ARBA" id="ARBA00023002"/>
    </source>
</evidence>
<evidence type="ECO:0000313" key="7">
    <source>
        <dbReference type="Proteomes" id="UP000027920"/>
    </source>
</evidence>
<dbReference type="HOGENOM" id="CLU_006937_7_1_1"/>
<dbReference type="PANTHER" id="PTHR42877">
    <property type="entry name" value="L-ORNITHINE N(5)-MONOOXYGENASE-RELATED"/>
    <property type="match status" value="1"/>
</dbReference>
<dbReference type="InterPro" id="IPR020946">
    <property type="entry name" value="Flavin_mOase-like"/>
</dbReference>
<dbReference type="SUPFAM" id="SSF51905">
    <property type="entry name" value="FAD/NAD(P)-binding domain"/>
    <property type="match status" value="2"/>
</dbReference>
<dbReference type="RefSeq" id="XP_013257530.1">
    <property type="nucleotide sequence ID" value="XM_013402076.1"/>
</dbReference>
<dbReference type="AlphaFoldDB" id="A0A072PHD5"/>
<keyword evidence="3" id="KW-0285">Flavoprotein</keyword>
<evidence type="ECO:0000256" key="4">
    <source>
        <dbReference type="ARBA" id="ARBA00022827"/>
    </source>
</evidence>
<comment type="similarity">
    <text evidence="2">Belongs to the FAD-binding monooxygenase family.</text>
</comment>
<reference evidence="6 7" key="1">
    <citation type="submission" date="2013-03" db="EMBL/GenBank/DDBJ databases">
        <title>The Genome Sequence of Exophiala aquamarina CBS 119918.</title>
        <authorList>
            <consortium name="The Broad Institute Genomics Platform"/>
            <person name="Cuomo C."/>
            <person name="de Hoog S."/>
            <person name="Gorbushina A."/>
            <person name="Walker B."/>
            <person name="Young S.K."/>
            <person name="Zeng Q."/>
            <person name="Gargeya S."/>
            <person name="Fitzgerald M."/>
            <person name="Haas B."/>
            <person name="Abouelleil A."/>
            <person name="Allen A.W."/>
            <person name="Alvarado L."/>
            <person name="Arachchi H.M."/>
            <person name="Berlin A.M."/>
            <person name="Chapman S.B."/>
            <person name="Gainer-Dewar J."/>
            <person name="Goldberg J."/>
            <person name="Griggs A."/>
            <person name="Gujja S."/>
            <person name="Hansen M."/>
            <person name="Howarth C."/>
            <person name="Imamovic A."/>
            <person name="Ireland A."/>
            <person name="Larimer J."/>
            <person name="McCowan C."/>
            <person name="Murphy C."/>
            <person name="Pearson M."/>
            <person name="Poon T.W."/>
            <person name="Priest M."/>
            <person name="Roberts A."/>
            <person name="Saif S."/>
            <person name="Shea T."/>
            <person name="Sisk P."/>
            <person name="Sykes S."/>
            <person name="Wortman J."/>
            <person name="Nusbaum C."/>
            <person name="Birren B."/>
        </authorList>
    </citation>
    <scope>NUCLEOTIDE SEQUENCE [LARGE SCALE GENOMIC DNA]</scope>
    <source>
        <strain evidence="6 7">CBS 119918</strain>
    </source>
</reference>
<dbReference type="GeneID" id="25284292"/>
<accession>A0A072PHD5</accession>
<evidence type="ECO:0000256" key="2">
    <source>
        <dbReference type="ARBA" id="ARBA00010139"/>
    </source>
</evidence>
<keyword evidence="5" id="KW-0560">Oxidoreductase</keyword>
<organism evidence="6 7">
    <name type="scientific">Exophiala aquamarina CBS 119918</name>
    <dbReference type="NCBI Taxonomy" id="1182545"/>
    <lineage>
        <taxon>Eukaryota</taxon>
        <taxon>Fungi</taxon>
        <taxon>Dikarya</taxon>
        <taxon>Ascomycota</taxon>
        <taxon>Pezizomycotina</taxon>
        <taxon>Eurotiomycetes</taxon>
        <taxon>Chaetothyriomycetidae</taxon>
        <taxon>Chaetothyriales</taxon>
        <taxon>Herpotrichiellaceae</taxon>
        <taxon>Exophiala</taxon>
    </lineage>
</organism>
<dbReference type="OrthoDB" id="74360at2759"/>
<evidence type="ECO:0008006" key="8">
    <source>
        <dbReference type="Google" id="ProtNLM"/>
    </source>
</evidence>
<dbReference type="GO" id="GO:0050661">
    <property type="term" value="F:NADP binding"/>
    <property type="evidence" value="ECO:0007669"/>
    <property type="project" value="InterPro"/>
</dbReference>
<sequence>MDSSKHEKKFCVVIGAGMCGIAVAAEIVNKNVLSLDEFAILERQSDYGGVWSANTYPGAACDVPSHIYSMSFHLNPKWSRWYATRDEIQQYYSRMARHHKLDRSTKFNTTVISATWNETTLLWEVVTENTASKIRKTYLANVLVSAVGQFTRPKYANIPGFENFKGTVWHTAEWNHDYDLTGKRVAIIGTGPSTAQVAPAIQPIVKKLTLYQRSPTYVLPRGDAPISKKWIALFTWFPGILWLYHWWLCFKKERTRQTWYSGTESQARARDRALSHLHAQVSDPALREKLTPNHEYGCKRPLLLDDYYPTLGKPNVELITDKPVRFTENSIISQPVETEIDVLIWGTGFEMRDMGGNFAAYGVNGIKLQDMWGEKPEAYYGVCTTNFPNFFVMFGPNSAAPWANLCTVFGVQAQYNVKMIKHLKQQNRKRANERYAIMVDAGVQRRFNDWIQANMGPLSIVSPNCSNYYINSKGHITFNWPFYGWYYRWCLWSPNFKDYVTIRQPAKLSGLEPVYSDAERSQSYVTV</sequence>